<dbReference type="eggNOG" id="ENOG503366F">
    <property type="taxonomic scope" value="Bacteria"/>
</dbReference>
<dbReference type="AlphaFoldDB" id="Q2SCS0"/>
<dbReference type="KEGG" id="hch:HCH_04862"/>
<sequence length="143" mass="15018">MENPQKTPVSSFVEHKLYKVSGIGIATFLGSALAGGILLAKNFRKLGKESHARKAIVGSLAATIGVIIAALLVPAEWHVPKIVYFAPQIMVMLQLANLFQGKAIKGHRESGGELASNWAAAGVGVAVLLSLAILAAPVVWLLQ</sequence>
<keyword evidence="1" id="KW-0472">Membrane</keyword>
<dbReference type="Proteomes" id="UP000000238">
    <property type="component" value="Chromosome"/>
</dbReference>
<feature type="transmembrane region" description="Helical" evidence="1">
    <location>
        <begin position="20"/>
        <end position="43"/>
    </location>
</feature>
<evidence type="ECO:0000256" key="1">
    <source>
        <dbReference type="SAM" id="Phobius"/>
    </source>
</evidence>
<dbReference type="OrthoDB" id="6026237at2"/>
<proteinExistence type="predicted"/>
<feature type="transmembrane region" description="Helical" evidence="1">
    <location>
        <begin position="119"/>
        <end position="142"/>
    </location>
</feature>
<keyword evidence="1" id="KW-1133">Transmembrane helix</keyword>
<dbReference type="EMBL" id="CP000155">
    <property type="protein sequence ID" value="ABC31554.1"/>
    <property type="molecule type" value="Genomic_DNA"/>
</dbReference>
<gene>
    <name evidence="2" type="ordered locus">HCH_04862</name>
</gene>
<name>Q2SCS0_HAHCH</name>
<dbReference type="HOGENOM" id="CLU_124963_0_0_6"/>
<accession>Q2SCS0</accession>
<evidence type="ECO:0000313" key="3">
    <source>
        <dbReference type="Proteomes" id="UP000000238"/>
    </source>
</evidence>
<organism evidence="2 3">
    <name type="scientific">Hahella chejuensis (strain KCTC 2396)</name>
    <dbReference type="NCBI Taxonomy" id="349521"/>
    <lineage>
        <taxon>Bacteria</taxon>
        <taxon>Pseudomonadati</taxon>
        <taxon>Pseudomonadota</taxon>
        <taxon>Gammaproteobacteria</taxon>
        <taxon>Oceanospirillales</taxon>
        <taxon>Hahellaceae</taxon>
        <taxon>Hahella</taxon>
    </lineage>
</organism>
<evidence type="ECO:0000313" key="2">
    <source>
        <dbReference type="EMBL" id="ABC31554.1"/>
    </source>
</evidence>
<keyword evidence="1" id="KW-0812">Transmembrane</keyword>
<protein>
    <submittedName>
        <fullName evidence="2">Uncharacterized protein</fullName>
    </submittedName>
</protein>
<reference evidence="2 3" key="1">
    <citation type="journal article" date="2005" name="Nucleic Acids Res.">
        <title>Genomic blueprint of Hahella chejuensis, a marine microbe producing an algicidal agent.</title>
        <authorList>
            <person name="Jeong H."/>
            <person name="Yim J.H."/>
            <person name="Lee C."/>
            <person name="Choi S.-H."/>
            <person name="Park Y.K."/>
            <person name="Yoon S.H."/>
            <person name="Hur C.-G."/>
            <person name="Kang H.-Y."/>
            <person name="Kim D."/>
            <person name="Lee H.H."/>
            <person name="Park K.H."/>
            <person name="Park S.-H."/>
            <person name="Park H.-S."/>
            <person name="Lee H.K."/>
            <person name="Oh T.K."/>
            <person name="Kim J.F."/>
        </authorList>
    </citation>
    <scope>NUCLEOTIDE SEQUENCE [LARGE SCALE GENOMIC DNA]</scope>
    <source>
        <strain evidence="2 3">KCTC 2396</strain>
    </source>
</reference>
<feature type="transmembrane region" description="Helical" evidence="1">
    <location>
        <begin position="55"/>
        <end position="75"/>
    </location>
</feature>
<keyword evidence="3" id="KW-1185">Reference proteome</keyword>
<dbReference type="RefSeq" id="WP_011398619.1">
    <property type="nucleotide sequence ID" value="NC_007645.1"/>
</dbReference>